<evidence type="ECO:0000313" key="3">
    <source>
        <dbReference type="WBParaSite" id="maker-unitig_22817-snap-gene-0.3-mRNA-1"/>
    </source>
</evidence>
<dbReference type="SUPFAM" id="SSF52402">
    <property type="entry name" value="Adenine nucleotide alpha hydrolases-like"/>
    <property type="match status" value="1"/>
</dbReference>
<dbReference type="InterPro" id="IPR006015">
    <property type="entry name" value="Universal_stress_UspA"/>
</dbReference>
<dbReference type="WBParaSite" id="maker-unitig_22817-snap-gene-0.3-mRNA-1">
    <property type="protein sequence ID" value="maker-unitig_22817-snap-gene-0.3-mRNA-1"/>
    <property type="gene ID" value="maker-unitig_22817-snap-gene-0.3"/>
</dbReference>
<evidence type="ECO:0000256" key="1">
    <source>
        <dbReference type="SAM" id="MobiDB-lite"/>
    </source>
</evidence>
<reference evidence="3" key="1">
    <citation type="submission" date="2016-11" db="UniProtKB">
        <authorList>
            <consortium name="WormBaseParasite"/>
        </authorList>
    </citation>
    <scope>IDENTIFICATION</scope>
</reference>
<dbReference type="AlphaFoldDB" id="A0A1I8F7F3"/>
<protein>
    <submittedName>
        <fullName evidence="3">DDE Tnp4 domain-containing protein</fullName>
    </submittedName>
</protein>
<organism evidence="2 3">
    <name type="scientific">Macrostomum lignano</name>
    <dbReference type="NCBI Taxonomy" id="282301"/>
    <lineage>
        <taxon>Eukaryota</taxon>
        <taxon>Metazoa</taxon>
        <taxon>Spiralia</taxon>
        <taxon>Lophotrochozoa</taxon>
        <taxon>Platyhelminthes</taxon>
        <taxon>Rhabditophora</taxon>
        <taxon>Macrostomorpha</taxon>
        <taxon>Macrostomida</taxon>
        <taxon>Macrostomidae</taxon>
        <taxon>Macrostomum</taxon>
    </lineage>
</organism>
<keyword evidence="2" id="KW-1185">Reference proteome</keyword>
<dbReference type="Proteomes" id="UP000095280">
    <property type="component" value="Unplaced"/>
</dbReference>
<evidence type="ECO:0000313" key="2">
    <source>
        <dbReference type="Proteomes" id="UP000095280"/>
    </source>
</evidence>
<dbReference type="Gene3D" id="3.40.50.12370">
    <property type="match status" value="1"/>
</dbReference>
<feature type="region of interest" description="Disordered" evidence="1">
    <location>
        <begin position="142"/>
        <end position="163"/>
    </location>
</feature>
<proteinExistence type="predicted"/>
<dbReference type="PRINTS" id="PR01438">
    <property type="entry name" value="UNVRSLSTRESS"/>
</dbReference>
<accession>A0A1I8F7F3</accession>
<name>A0A1I8F7F3_9PLAT</name>
<sequence>CNHTLIRLQQSLLQAMSAVLPLLPGGNRKILIPLDGSSHAEEAYRFYMETHPSRNGDHIVHRAHHRRAAVVAVIFIAQRLQYGFHCRAQQEAAAKLWWTSPGAPNCHMIVMGQPRSRRRSVSDYVMHNSRLAVTVVPAKRRFSTSGPASGRASFRRGFLENST</sequence>